<name>A0A8S4HK16_PLAVI</name>
<sequence>MDNSKKVREDLLSYRYNFDLSTSFYYRNGLKLIEQRRINAMKKWLSNFENKLSDYLKKKKNVWDKINREKRCRDLNNMLDVISEKTENLRIHDLFFLSHKLNETAITLLNRDKDFNCKRKIHNIDNPHKYITKKLDDLCEDISYLNDNKLQLVKMKKCDPIFTYIKDKKNEIFKKIAVDGIQDKDIFGFCEKCTRVSIESRLKAIDCTIEETLAAEKLQESGDLAESEADKALIAPVGDDQEGDAFEDVLEDLPSSFKIPEDIKTYGALSAAGTFFVGLLFYRARSANSMFKRRSSRRNQYVSSYPGNADFDALLNDFEPGSARLSNSEYHIPYGSEMNS</sequence>
<feature type="transmembrane region" description="Helical" evidence="1">
    <location>
        <begin position="266"/>
        <end position="284"/>
    </location>
</feature>
<gene>
    <name evidence="2" type="ORF">PVW1_000014700</name>
</gene>
<dbReference type="EMBL" id="CAJZCX010000017">
    <property type="protein sequence ID" value="CAG9485446.1"/>
    <property type="molecule type" value="Genomic_DNA"/>
</dbReference>
<dbReference type="AlphaFoldDB" id="A0A8S4HK16"/>
<proteinExistence type="predicted"/>
<organism evidence="2 3">
    <name type="scientific">Plasmodium vivax</name>
    <name type="common">malaria parasite P. vivax</name>
    <dbReference type="NCBI Taxonomy" id="5855"/>
    <lineage>
        <taxon>Eukaryota</taxon>
        <taxon>Sar</taxon>
        <taxon>Alveolata</taxon>
        <taxon>Apicomplexa</taxon>
        <taxon>Aconoidasida</taxon>
        <taxon>Haemosporida</taxon>
        <taxon>Plasmodiidae</taxon>
        <taxon>Plasmodium</taxon>
        <taxon>Plasmodium (Plasmodium)</taxon>
    </lineage>
</organism>
<reference evidence="2" key="1">
    <citation type="submission" date="2021-09" db="EMBL/GenBank/DDBJ databases">
        <authorList>
            <consortium name="Pathogen Informatics"/>
        </authorList>
    </citation>
    <scope>NUCLEOTIDE SEQUENCE</scope>
    <source>
        <strain evidence="2">PvW1</strain>
    </source>
</reference>
<accession>A0A8S4HK16</accession>
<evidence type="ECO:0000256" key="1">
    <source>
        <dbReference type="SAM" id="Phobius"/>
    </source>
</evidence>
<evidence type="ECO:0000313" key="3">
    <source>
        <dbReference type="Proteomes" id="UP000779233"/>
    </source>
</evidence>
<dbReference type="VEuPathDB" id="PlasmoDB:PVPAM_130007400"/>
<keyword evidence="1" id="KW-0472">Membrane</keyword>
<comment type="caution">
    <text evidence="2">The sequence shown here is derived from an EMBL/GenBank/DDBJ whole genome shotgun (WGS) entry which is preliminary data.</text>
</comment>
<dbReference type="Proteomes" id="UP000779233">
    <property type="component" value="Unassembled WGS sequence"/>
</dbReference>
<keyword evidence="1" id="KW-0812">Transmembrane</keyword>
<evidence type="ECO:0000313" key="2">
    <source>
        <dbReference type="EMBL" id="CAG9485446.1"/>
    </source>
</evidence>
<keyword evidence="1" id="KW-1133">Transmembrane helix</keyword>
<protein>
    <submittedName>
        <fullName evidence="2">(malaria parasite P. vivax) hypothetical protein</fullName>
    </submittedName>
</protein>